<feature type="domain" description="Cyclic nucleotide-binding" evidence="17">
    <location>
        <begin position="1"/>
        <end position="44"/>
    </location>
</feature>
<reference evidence="19 20" key="1">
    <citation type="submission" date="2019-06" db="EMBL/GenBank/DDBJ databases">
        <title>A chromosomal-level reference genome of Carpinus fangiana (Coryloideae, Betulaceae).</title>
        <authorList>
            <person name="Yang X."/>
            <person name="Wang Z."/>
            <person name="Zhang L."/>
            <person name="Hao G."/>
            <person name="Liu J."/>
            <person name="Yang Y."/>
        </authorList>
    </citation>
    <scope>NUCLEOTIDE SEQUENCE [LARGE SCALE GENOMIC DNA]</scope>
    <source>
        <strain evidence="19">Cfa_2016G</strain>
        <tissue evidence="19">Leaf</tissue>
    </source>
</reference>
<evidence type="ECO:0000256" key="3">
    <source>
        <dbReference type="ARBA" id="ARBA00022448"/>
    </source>
</evidence>
<feature type="transmembrane region" description="Helical" evidence="16">
    <location>
        <begin position="1302"/>
        <end position="1325"/>
    </location>
</feature>
<feature type="domain" description="KHA" evidence="18">
    <location>
        <begin position="1156"/>
        <end position="1242"/>
    </location>
</feature>
<feature type="repeat" description="ANK" evidence="15">
    <location>
        <begin position="1013"/>
        <end position="1045"/>
    </location>
</feature>
<dbReference type="FunFam" id="1.10.287.70:FF:000139">
    <property type="entry name" value="Potassium channel SKOR"/>
    <property type="match status" value="1"/>
</dbReference>
<dbReference type="SUPFAM" id="SSF81324">
    <property type="entry name" value="Voltage-gated potassium channels"/>
    <property type="match status" value="1"/>
</dbReference>
<keyword evidence="12 16" id="KW-0406">Ion transport</keyword>
<dbReference type="PRINTS" id="PR01463">
    <property type="entry name" value="EAGCHANLFMLY"/>
</dbReference>
<dbReference type="CDD" id="cd00038">
    <property type="entry name" value="CAP_ED"/>
    <property type="match status" value="2"/>
</dbReference>
<dbReference type="InterPro" id="IPR000595">
    <property type="entry name" value="cNMP-bd_dom"/>
</dbReference>
<dbReference type="Pfam" id="PF00027">
    <property type="entry name" value="cNMP_binding"/>
    <property type="match status" value="1"/>
</dbReference>
<comment type="domain">
    <text evidence="16">The segment S4 is probably the voltage-sensor and is characterized by a series of positively charged amino acids. The pore-forming region H5 is enclosed by the transmembrane segments S5 and S6 in the Shaker-type (1P/6TM) and contains the GYGD signature motif which seems to be involved in potassium selectivity.</text>
</comment>
<evidence type="ECO:0000256" key="7">
    <source>
        <dbReference type="ARBA" id="ARBA00022826"/>
    </source>
</evidence>
<protein>
    <recommendedName>
        <fullName evidence="16">Potassium channel</fullName>
    </recommendedName>
</protein>
<evidence type="ECO:0000256" key="1">
    <source>
        <dbReference type="ARBA" id="ARBA00004141"/>
    </source>
</evidence>
<feature type="domain" description="KHA" evidence="18">
    <location>
        <begin position="312"/>
        <end position="398"/>
    </location>
</feature>
<evidence type="ECO:0000256" key="10">
    <source>
        <dbReference type="ARBA" id="ARBA00022989"/>
    </source>
</evidence>
<comment type="caution">
    <text evidence="16">Lacks conserved residue(s) required for the propagation of feature annotation.</text>
</comment>
<keyword evidence="6" id="KW-0677">Repeat</keyword>
<evidence type="ECO:0000313" key="19">
    <source>
        <dbReference type="EMBL" id="KAE8125868.1"/>
    </source>
</evidence>
<feature type="transmembrane region" description="Helical" evidence="16">
    <location>
        <begin position="671"/>
        <end position="690"/>
    </location>
</feature>
<feature type="transmembrane region" description="Helical" evidence="16">
    <location>
        <begin position="1270"/>
        <end position="1290"/>
    </location>
</feature>
<evidence type="ECO:0000256" key="11">
    <source>
        <dbReference type="ARBA" id="ARBA00023043"/>
    </source>
</evidence>
<evidence type="ECO:0000256" key="2">
    <source>
        <dbReference type="ARBA" id="ARBA00007929"/>
    </source>
</evidence>
<dbReference type="Pfam" id="PF11834">
    <property type="entry name" value="KHA"/>
    <property type="match status" value="2"/>
</dbReference>
<dbReference type="InterPro" id="IPR003938">
    <property type="entry name" value="K_chnl_volt-dep_EAG/ELK/ERG"/>
</dbReference>
<dbReference type="PROSITE" id="PS51490">
    <property type="entry name" value="KHA"/>
    <property type="match status" value="2"/>
</dbReference>
<evidence type="ECO:0000259" key="18">
    <source>
        <dbReference type="PROSITE" id="PS51490"/>
    </source>
</evidence>
<feature type="transmembrane region" description="Helical" evidence="16">
    <location>
        <begin position="1357"/>
        <end position="1375"/>
    </location>
</feature>
<keyword evidence="4 16" id="KW-0633">Potassium transport</keyword>
<evidence type="ECO:0000256" key="13">
    <source>
        <dbReference type="ARBA" id="ARBA00023136"/>
    </source>
</evidence>
<dbReference type="InterPro" id="IPR014710">
    <property type="entry name" value="RmlC-like_jellyroll"/>
</dbReference>
<evidence type="ECO:0000259" key="17">
    <source>
        <dbReference type="PROSITE" id="PS50042"/>
    </source>
</evidence>
<gene>
    <name evidence="19" type="ORF">FH972_020637</name>
</gene>
<dbReference type="Gene3D" id="2.60.120.10">
    <property type="entry name" value="Jelly Rolls"/>
    <property type="match status" value="2"/>
</dbReference>
<comment type="similarity">
    <text evidence="2 16">Belongs to the potassium channel family. Plant (TC 1.A.1.4) subfamily.</text>
</comment>
<keyword evidence="10 16" id="KW-1133">Transmembrane helix</keyword>
<feature type="transmembrane region" description="Helical" evidence="16">
    <location>
        <begin position="702"/>
        <end position="727"/>
    </location>
</feature>
<keyword evidence="8 16" id="KW-0851">Voltage-gated channel</keyword>
<feature type="transmembrane region" description="Helical" evidence="16">
    <location>
        <begin position="617"/>
        <end position="639"/>
    </location>
</feature>
<keyword evidence="7 16" id="KW-0631">Potassium channel</keyword>
<keyword evidence="9 16" id="KW-0630">Potassium</keyword>
<keyword evidence="14 16" id="KW-0407">Ion channel</keyword>
<evidence type="ECO:0000256" key="6">
    <source>
        <dbReference type="ARBA" id="ARBA00022737"/>
    </source>
</evidence>
<evidence type="ECO:0000256" key="9">
    <source>
        <dbReference type="ARBA" id="ARBA00022958"/>
    </source>
</evidence>
<evidence type="ECO:0000256" key="12">
    <source>
        <dbReference type="ARBA" id="ARBA00023065"/>
    </source>
</evidence>
<dbReference type="Pfam" id="PF00520">
    <property type="entry name" value="Ion_trans"/>
    <property type="match status" value="1"/>
</dbReference>
<dbReference type="FunFam" id="2.60.120.10:FF:000074">
    <property type="entry name" value="Potassium channel KAT2"/>
    <property type="match status" value="1"/>
</dbReference>
<dbReference type="OrthoDB" id="426293at2759"/>
<dbReference type="PROSITE" id="PS50297">
    <property type="entry name" value="ANK_REP_REGION"/>
    <property type="match status" value="6"/>
</dbReference>
<feature type="domain" description="Cyclic nucleotide-binding" evidence="17">
    <location>
        <begin position="802"/>
        <end position="906"/>
    </location>
</feature>
<feature type="repeat" description="ANK" evidence="15">
    <location>
        <begin position="1077"/>
        <end position="1109"/>
    </location>
</feature>
<dbReference type="InterPro" id="IPR021789">
    <property type="entry name" value="KHA_dom"/>
</dbReference>
<dbReference type="InterPro" id="IPR005821">
    <property type="entry name" value="Ion_trans_dom"/>
</dbReference>
<dbReference type="PANTHER" id="PTHR45743:SF11">
    <property type="entry name" value="POTASSIUM CHANNEL"/>
    <property type="match status" value="1"/>
</dbReference>
<dbReference type="Gene3D" id="1.10.287.630">
    <property type="entry name" value="Helix hairpin bin"/>
    <property type="match status" value="1"/>
</dbReference>
<dbReference type="Pfam" id="PF12796">
    <property type="entry name" value="Ank_2"/>
    <property type="match status" value="4"/>
</dbReference>
<dbReference type="SMART" id="SM00248">
    <property type="entry name" value="ANK"/>
    <property type="match status" value="11"/>
</dbReference>
<organism evidence="19 20">
    <name type="scientific">Carpinus fangiana</name>
    <dbReference type="NCBI Taxonomy" id="176857"/>
    <lineage>
        <taxon>Eukaryota</taxon>
        <taxon>Viridiplantae</taxon>
        <taxon>Streptophyta</taxon>
        <taxon>Embryophyta</taxon>
        <taxon>Tracheophyta</taxon>
        <taxon>Spermatophyta</taxon>
        <taxon>Magnoliopsida</taxon>
        <taxon>eudicotyledons</taxon>
        <taxon>Gunneridae</taxon>
        <taxon>Pentapetalae</taxon>
        <taxon>rosids</taxon>
        <taxon>fabids</taxon>
        <taxon>Fagales</taxon>
        <taxon>Betulaceae</taxon>
        <taxon>Carpinus</taxon>
    </lineage>
</organism>
<evidence type="ECO:0000256" key="5">
    <source>
        <dbReference type="ARBA" id="ARBA00022692"/>
    </source>
</evidence>
<evidence type="ECO:0000256" key="4">
    <source>
        <dbReference type="ARBA" id="ARBA00022538"/>
    </source>
</evidence>
<dbReference type="SMART" id="SM00100">
    <property type="entry name" value="cNMP"/>
    <property type="match status" value="1"/>
</dbReference>
<evidence type="ECO:0000256" key="14">
    <source>
        <dbReference type="ARBA" id="ARBA00023303"/>
    </source>
</evidence>
<dbReference type="InterPro" id="IPR036770">
    <property type="entry name" value="Ankyrin_rpt-contain_sf"/>
</dbReference>
<sequence length="1397" mass="158403">MRLQAHSSFGEVSFLCNAPQTYTIRVCELSRVLRLDIQCFKEILEICFSDGRIIMNNLLEGKDSNLRRKILESDITLYIEKRESELAMKVNCAAYDGDSYRVKRLITAGADPNKTDYNGRSPLHIAACKGYEDIALFLIEHGVSINISDMLGNTPLLEAIKNGHDQVASLLVKAGAALNIDNAGDFLCMTIARRDLDLLKRILANGINPNAKNYDLRTPLHLAASEGFYSVTELLLEAGASVLSKDRWGNTPLDDACIGGNKNLIKLLEVARTSQLSELSDCSQGIRDVYPSTLSELTTFPLASTDEMRRKTCTVFPFHPWDPKEERREGVVLWVPQSIQELIKAAKEQLKCSSGTCILSENGGKILDINMVTNDQKLYLVGEGREAQSRGRHISSVNPAFTQAHQGLSRLLDLSLILQPELPIDHRPLCRLPAPGKGSWKRNLAAVLGRELSFGGGLGRDGAPTGNRWERFIIHPDNWWYVAWTHLILLWAVYSSFFTPLEFGFFRGLPENLFLLDIAGQFAFLIDIVVRFFVAYRDTHSYRMVYDRNLIAIRYLKSRFFVDLLGCFPWDAIYKASGRKEPVRYLLWIRLSRALRVTEFFEKLEKDIRLHYLGTRIVKLFVVELYCTHTAACIFYYLATTLPPSEEGYTWIGSLKMGDYSYSHFREIDLWKRYVTSLYFAIVTMATLGYGEIHAVNVREMIFIMIYVSFDMILGAYLLGNMAALIVKGSKTEKFRDKMADLIKYMNKHKLDRQTSKEIKGHLRLQYERSNTEVALLQDVPASIRTKISQNLYEPYVREASIFKGCSSGFIKQIAIKVQEEFFLPGEVIIEQGNVIDQLYIICHGEVDEIGKVEDDETEEYVMCLQAHSSFGEVSFLCNTPQTYTVQVRELSRVLRLDKQCFKEVLEICFSDGRIIVNNLLEGKDSNVRSKILESEITLHIEHRESELAMKINCAAYDGDSYRVKRLIKAGVDPNNTDYNGRSPLHIAASKGYEDIAVFLIGQGVGINISDKFGNTPLLEAIKNGHDQVASSLVKAGAALNIDNAGDFLCMTIARRDLDLLKRILANGIHPNAKNYDLRTPLHLAASEGLYTVAELLLEAGASVLSKDRWGNTPLDDACIGGNKNLMKLLEVARTSQLSELSDCSQRIRDEMREKTCTVFPFHPWDPEEERREGVVLWVPQSIQELIKAAKEQLKCSSGTCILSENGGKILDINMVTNNQKLYLVGEAQSRKHSSHSTLVIKPSIDDNETESERLRRKKQIQSHREREMALQWMILTYVVAAEAAIALLLTLPSPKLIKDRLVSLISLILQPALFIVPFAGFQLLDIYWKNEHRLMCTSDICTATERDRYEKSIYKAQRNVILCAASILLYWSVYRICKYHKEIQSLEEVEKRYKEQ</sequence>
<dbReference type="PROSITE" id="PS50042">
    <property type="entry name" value="CNMP_BINDING_3"/>
    <property type="match status" value="2"/>
</dbReference>
<feature type="transmembrane region" description="Helical" evidence="16">
    <location>
        <begin position="513"/>
        <end position="534"/>
    </location>
</feature>
<feature type="repeat" description="ANK" evidence="15">
    <location>
        <begin position="215"/>
        <end position="247"/>
    </location>
</feature>
<dbReference type="SUPFAM" id="SSF48403">
    <property type="entry name" value="Ankyrin repeat"/>
    <property type="match status" value="2"/>
</dbReference>
<dbReference type="PANTHER" id="PTHR45743">
    <property type="entry name" value="POTASSIUM CHANNEL AKT1"/>
    <property type="match status" value="1"/>
</dbReference>
<evidence type="ECO:0000256" key="8">
    <source>
        <dbReference type="ARBA" id="ARBA00022882"/>
    </source>
</evidence>
<dbReference type="GO" id="GO:0034702">
    <property type="term" value="C:monoatomic ion channel complex"/>
    <property type="evidence" value="ECO:0007669"/>
    <property type="project" value="UniProtKB-KW"/>
</dbReference>
<proteinExistence type="inferred from homology"/>
<evidence type="ECO:0000256" key="16">
    <source>
        <dbReference type="RuleBase" id="RU369015"/>
    </source>
</evidence>
<evidence type="ECO:0000313" key="20">
    <source>
        <dbReference type="Proteomes" id="UP000327013"/>
    </source>
</evidence>
<keyword evidence="20" id="KW-1185">Reference proteome</keyword>
<feature type="repeat" description="ANK" evidence="15">
    <location>
        <begin position="151"/>
        <end position="183"/>
    </location>
</feature>
<name>A0A5N6RTW2_9ROSI</name>
<comment type="function">
    <text evidence="16">Potassium channel.</text>
</comment>
<dbReference type="InterPro" id="IPR018490">
    <property type="entry name" value="cNMP-bd_dom_sf"/>
</dbReference>
<keyword evidence="13 16" id="KW-0472">Membrane</keyword>
<dbReference type="InterPro" id="IPR045319">
    <property type="entry name" value="KAT/AKT"/>
</dbReference>
<keyword evidence="5 16" id="KW-0812">Transmembrane</keyword>
<dbReference type="Proteomes" id="UP000327013">
    <property type="component" value="Chromosome 8"/>
</dbReference>
<dbReference type="Gene3D" id="1.10.287.70">
    <property type="match status" value="1"/>
</dbReference>
<dbReference type="PRINTS" id="PR01415">
    <property type="entry name" value="ANKYRIN"/>
</dbReference>
<dbReference type="GO" id="GO:0005249">
    <property type="term" value="F:voltage-gated potassium channel activity"/>
    <property type="evidence" value="ECO:0007669"/>
    <property type="project" value="UniProtKB-UniRule"/>
</dbReference>
<keyword evidence="3 16" id="KW-0813">Transport</keyword>
<dbReference type="SUPFAM" id="SSF51206">
    <property type="entry name" value="cAMP-binding domain-like"/>
    <property type="match status" value="2"/>
</dbReference>
<feature type="repeat" description="ANK" evidence="15">
    <location>
        <begin position="980"/>
        <end position="1012"/>
    </location>
</feature>
<comment type="subcellular location">
    <subcellularLocation>
        <location evidence="1 16">Membrane</location>
        <topology evidence="1 16">Multi-pass membrane protein</topology>
    </subcellularLocation>
</comment>
<feature type="repeat" description="ANK" evidence="15">
    <location>
        <begin position="118"/>
        <end position="150"/>
    </location>
</feature>
<evidence type="ECO:0000256" key="15">
    <source>
        <dbReference type="PROSITE-ProRule" id="PRU00023"/>
    </source>
</evidence>
<dbReference type="EMBL" id="CM017328">
    <property type="protein sequence ID" value="KAE8125868.1"/>
    <property type="molecule type" value="Genomic_DNA"/>
</dbReference>
<keyword evidence="11 15" id="KW-0040">ANK repeat</keyword>
<dbReference type="Gene3D" id="1.25.40.20">
    <property type="entry name" value="Ankyrin repeat-containing domain"/>
    <property type="match status" value="4"/>
</dbReference>
<comment type="domain">
    <text evidence="16">The KHA domain (rich in hydrophobic and acidic residues) present in the C-terminal part is likely to be important for tetramerization.</text>
</comment>
<accession>A0A5N6RTW2</accession>
<comment type="subunit">
    <text evidence="16">The potassium channel is composed of a homo- or heterotetrameric complex of pore-forming subunits.</text>
</comment>
<dbReference type="PROSITE" id="PS50088">
    <property type="entry name" value="ANK_REPEAT"/>
    <property type="match status" value="6"/>
</dbReference>
<dbReference type="InterPro" id="IPR002110">
    <property type="entry name" value="Ankyrin_rpt"/>
</dbReference>